<dbReference type="Proteomes" id="UP001392437">
    <property type="component" value="Unassembled WGS sequence"/>
</dbReference>
<protein>
    <submittedName>
        <fullName evidence="5">ISW2</fullName>
    </submittedName>
</protein>
<accession>A0AAW0QB39</accession>
<dbReference type="InterPro" id="IPR038718">
    <property type="entry name" value="SNF2-like_sf"/>
</dbReference>
<keyword evidence="1" id="KW-0547">Nucleotide-binding</keyword>
<dbReference type="SUPFAM" id="SSF52540">
    <property type="entry name" value="P-loop containing nucleoside triphosphate hydrolases"/>
    <property type="match status" value="1"/>
</dbReference>
<reference evidence="5 6" key="1">
    <citation type="submission" date="2023-01" db="EMBL/GenBank/DDBJ databases">
        <title>Analysis of 21 Apiospora genomes using comparative genomics revels a genus with tremendous synthesis potential of carbohydrate active enzymes and secondary metabolites.</title>
        <authorList>
            <person name="Sorensen T."/>
        </authorList>
    </citation>
    <scope>NUCLEOTIDE SEQUENCE [LARGE SCALE GENOMIC DNA]</scope>
    <source>
        <strain evidence="5 6">CBS 117206</strain>
    </source>
</reference>
<feature type="compositionally biased region" description="Basic and acidic residues" evidence="3">
    <location>
        <begin position="1"/>
        <end position="13"/>
    </location>
</feature>
<dbReference type="EMBL" id="JAQQWP010000012">
    <property type="protein sequence ID" value="KAK8092731.1"/>
    <property type="molecule type" value="Genomic_DNA"/>
</dbReference>
<evidence type="ECO:0000256" key="1">
    <source>
        <dbReference type="ARBA" id="ARBA00022741"/>
    </source>
</evidence>
<comment type="caution">
    <text evidence="5">The sequence shown here is derived from an EMBL/GenBank/DDBJ whole genome shotgun (WGS) entry which is preliminary data.</text>
</comment>
<organism evidence="5 6">
    <name type="scientific">Apiospora kogelbergensis</name>
    <dbReference type="NCBI Taxonomy" id="1337665"/>
    <lineage>
        <taxon>Eukaryota</taxon>
        <taxon>Fungi</taxon>
        <taxon>Dikarya</taxon>
        <taxon>Ascomycota</taxon>
        <taxon>Pezizomycotina</taxon>
        <taxon>Sordariomycetes</taxon>
        <taxon>Xylariomycetidae</taxon>
        <taxon>Amphisphaeriales</taxon>
        <taxon>Apiosporaceae</taxon>
        <taxon>Apiospora</taxon>
    </lineage>
</organism>
<evidence type="ECO:0000313" key="6">
    <source>
        <dbReference type="Proteomes" id="UP001392437"/>
    </source>
</evidence>
<evidence type="ECO:0000313" key="5">
    <source>
        <dbReference type="EMBL" id="KAK8092731.1"/>
    </source>
</evidence>
<feature type="compositionally biased region" description="Acidic residues" evidence="3">
    <location>
        <begin position="42"/>
        <end position="55"/>
    </location>
</feature>
<dbReference type="InterPro" id="IPR027417">
    <property type="entry name" value="P-loop_NTPase"/>
</dbReference>
<proteinExistence type="predicted"/>
<evidence type="ECO:0000256" key="3">
    <source>
        <dbReference type="SAM" id="MobiDB-lite"/>
    </source>
</evidence>
<feature type="domain" description="SNF2 N-terminal" evidence="4">
    <location>
        <begin position="56"/>
        <end position="142"/>
    </location>
</feature>
<keyword evidence="2" id="KW-0067">ATP-binding</keyword>
<name>A0AAW0QB39_9PEZI</name>
<keyword evidence="6" id="KW-1185">Reference proteome</keyword>
<evidence type="ECO:0000256" key="2">
    <source>
        <dbReference type="ARBA" id="ARBA00022840"/>
    </source>
</evidence>
<dbReference type="Pfam" id="PF00176">
    <property type="entry name" value="SNF2-rel_dom"/>
    <property type="match status" value="1"/>
</dbReference>
<sequence>MDATDHVEAREMGTDDVDVEAEAEMEMDELANDKETANIDQGETEEDALDGDGDTEMGQNTEAIIETHTAYRLVFSPVISAKFQRIIMDEAHALRNPKSGYSRMMRVFPRKSSILITATPTLNTMSDIHGLLNQIHAFSQLNMSDKAFNPDLLDEDCDFSEVGYDQAAKAPVFNPAATYEDINIVKEFAIKTGKKPWSIFPHYTSRISGDANGASTESDLIYKSGIECVQLRRTMQDSVKILVTTTDEDGVETEVEELKFPGQNIPASVVPMKELSFKGLTPKDEDMHKIYHYTNIILIPKGTITAQSIYHI</sequence>
<dbReference type="AlphaFoldDB" id="A0AAW0QB39"/>
<evidence type="ECO:0000259" key="4">
    <source>
        <dbReference type="Pfam" id="PF00176"/>
    </source>
</evidence>
<dbReference type="GO" id="GO:0005524">
    <property type="term" value="F:ATP binding"/>
    <property type="evidence" value="ECO:0007669"/>
    <property type="project" value="InterPro"/>
</dbReference>
<dbReference type="Gene3D" id="3.40.50.10810">
    <property type="entry name" value="Tandem AAA-ATPase domain"/>
    <property type="match status" value="1"/>
</dbReference>
<dbReference type="InterPro" id="IPR000330">
    <property type="entry name" value="SNF2_N"/>
</dbReference>
<feature type="region of interest" description="Disordered" evidence="3">
    <location>
        <begin position="1"/>
        <end position="55"/>
    </location>
</feature>
<feature type="compositionally biased region" description="Acidic residues" evidence="3">
    <location>
        <begin position="14"/>
        <end position="30"/>
    </location>
</feature>
<gene>
    <name evidence="5" type="ORF">PG999_014318</name>
</gene>